<keyword evidence="2" id="KW-0812">Transmembrane</keyword>
<organism evidence="4 5">
    <name type="scientific">Perkinsus chesapeaki</name>
    <name type="common">Clam parasite</name>
    <name type="synonym">Perkinsus andrewsi</name>
    <dbReference type="NCBI Taxonomy" id="330153"/>
    <lineage>
        <taxon>Eukaryota</taxon>
        <taxon>Sar</taxon>
        <taxon>Alveolata</taxon>
        <taxon>Perkinsozoa</taxon>
        <taxon>Perkinsea</taxon>
        <taxon>Perkinsida</taxon>
        <taxon>Perkinsidae</taxon>
        <taxon>Perkinsus</taxon>
    </lineage>
</organism>
<feature type="compositionally biased region" description="Polar residues" evidence="1">
    <location>
        <begin position="12"/>
        <end position="21"/>
    </location>
</feature>
<feature type="transmembrane region" description="Helical" evidence="2">
    <location>
        <begin position="258"/>
        <end position="281"/>
    </location>
</feature>
<sequence>MAGHTSAAAARQSRTTNITDISPSSNSTDLDISSSGDRASGDDDETAPLPPEVKPRTSRSSPRTVLAATLHLVNPLAKRRSLADVRFTKAEVYNLYVTCWTGLVSLYGMCFFTDKEGCQTVSEIGNYSYLFTIGMTITAAGQSVLWPTLSVYLAQRTPRSTSLLFVRAGLLLGYFNAVCLACVALIPLHYANALHTFFAQTFFVADCATCLCYTVAASRIDLLPRGALSTIVFLGLGSALLLISYMLVYNFIPGIRIDWPYCVYTGAEFVSAGLCLVYPLCYGPAIREAARTGIDHARLPDASADAAAATDPAGKADRSLDDINPSWTDQQNRGAGFGDDFSPDSFTFSEFGGDAELEGMPGAGYSVDPFKSANRHPNAPRNMFKAMVQLLSPCRKQRSLADVRFNLVEVAIMYSASLIGLVSLIGALVFSDIKGCDTISAIAAESKVFRVGIAIAALGLAPGWGFIAVYLAQRSPRSLSKLTIRVALWLGLISAICLFGVAVVPVSYWNELHYLFAQLSFLCGCLTCLLFSISATKVDLLPKSALITLILLTGATIVLLLSYLLANGYVPGVSLKWPFCVYTNVQFFTVAMAFLFPMCFGPAINHAIHTVDFARMYYYD</sequence>
<evidence type="ECO:0000313" key="4">
    <source>
        <dbReference type="EMBL" id="KAF4671689.1"/>
    </source>
</evidence>
<keyword evidence="2" id="KW-0472">Membrane</keyword>
<name>A0A7J6MJB0_PERCH</name>
<comment type="caution">
    <text evidence="4">The sequence shown here is derived from an EMBL/GenBank/DDBJ whole genome shotgun (WGS) entry which is preliminary data.</text>
</comment>
<dbReference type="InterPro" id="IPR019402">
    <property type="entry name" value="CWH43_N"/>
</dbReference>
<feature type="transmembrane region" description="Helical" evidence="2">
    <location>
        <begin position="164"/>
        <end position="191"/>
    </location>
</feature>
<feature type="transmembrane region" description="Helical" evidence="2">
    <location>
        <begin position="197"/>
        <end position="216"/>
    </location>
</feature>
<feature type="transmembrane region" description="Helical" evidence="2">
    <location>
        <begin position="228"/>
        <end position="252"/>
    </location>
</feature>
<feature type="domain" description="CWH43-like N-terminal" evidence="3">
    <location>
        <begin position="439"/>
        <end position="533"/>
    </location>
</feature>
<evidence type="ECO:0000259" key="3">
    <source>
        <dbReference type="Pfam" id="PF10277"/>
    </source>
</evidence>
<feature type="transmembrane region" description="Helical" evidence="2">
    <location>
        <begin position="92"/>
        <end position="109"/>
    </location>
</feature>
<dbReference type="Pfam" id="PF10277">
    <property type="entry name" value="Frag1"/>
    <property type="match status" value="1"/>
</dbReference>
<feature type="transmembrane region" description="Helical" evidence="2">
    <location>
        <begin position="585"/>
        <end position="608"/>
    </location>
</feature>
<reference evidence="4 5" key="1">
    <citation type="submission" date="2020-04" db="EMBL/GenBank/DDBJ databases">
        <title>Perkinsus chesapeaki whole genome sequence.</title>
        <authorList>
            <person name="Bogema D.R."/>
        </authorList>
    </citation>
    <scope>NUCLEOTIDE SEQUENCE [LARGE SCALE GENOMIC DNA]</scope>
    <source>
        <strain evidence="4">ATCC PRA-425</strain>
    </source>
</reference>
<feature type="region of interest" description="Disordered" evidence="1">
    <location>
        <begin position="1"/>
        <end position="62"/>
    </location>
</feature>
<evidence type="ECO:0000256" key="2">
    <source>
        <dbReference type="SAM" id="Phobius"/>
    </source>
</evidence>
<feature type="transmembrane region" description="Helical" evidence="2">
    <location>
        <begin position="484"/>
        <end position="508"/>
    </location>
</feature>
<dbReference type="AlphaFoldDB" id="A0A7J6MJB0"/>
<protein>
    <recommendedName>
        <fullName evidence="3">CWH43-like N-terminal domain-containing protein</fullName>
    </recommendedName>
</protein>
<dbReference type="OrthoDB" id="440943at2759"/>
<dbReference type="Proteomes" id="UP000591131">
    <property type="component" value="Unassembled WGS sequence"/>
</dbReference>
<proteinExistence type="predicted"/>
<accession>A0A7J6MJB0</accession>
<feature type="transmembrane region" description="Helical" evidence="2">
    <location>
        <begin position="514"/>
        <end position="533"/>
    </location>
</feature>
<feature type="transmembrane region" description="Helical" evidence="2">
    <location>
        <begin position="129"/>
        <end position="152"/>
    </location>
</feature>
<feature type="transmembrane region" description="Helical" evidence="2">
    <location>
        <begin position="451"/>
        <end position="472"/>
    </location>
</feature>
<gene>
    <name evidence="4" type="ORF">FOL47_001358</name>
</gene>
<dbReference type="EMBL" id="JAAPAO010000131">
    <property type="protein sequence ID" value="KAF4671689.1"/>
    <property type="molecule type" value="Genomic_DNA"/>
</dbReference>
<keyword evidence="2" id="KW-1133">Transmembrane helix</keyword>
<feature type="transmembrane region" description="Helical" evidence="2">
    <location>
        <begin position="545"/>
        <end position="565"/>
    </location>
</feature>
<feature type="compositionally biased region" description="Low complexity" evidence="1">
    <location>
        <begin position="22"/>
        <end position="38"/>
    </location>
</feature>
<keyword evidence="5" id="KW-1185">Reference proteome</keyword>
<evidence type="ECO:0000313" key="5">
    <source>
        <dbReference type="Proteomes" id="UP000591131"/>
    </source>
</evidence>
<feature type="transmembrane region" description="Helical" evidence="2">
    <location>
        <begin position="405"/>
        <end position="431"/>
    </location>
</feature>
<evidence type="ECO:0000256" key="1">
    <source>
        <dbReference type="SAM" id="MobiDB-lite"/>
    </source>
</evidence>